<dbReference type="Pfam" id="PF00582">
    <property type="entry name" value="Usp"/>
    <property type="match status" value="1"/>
</dbReference>
<dbReference type="SUPFAM" id="SSF52402">
    <property type="entry name" value="Adenine nucleotide alpha hydrolases-like"/>
    <property type="match status" value="2"/>
</dbReference>
<dbReference type="Proteomes" id="UP000199399">
    <property type="component" value="Unassembled WGS sequence"/>
</dbReference>
<dbReference type="PANTHER" id="PTHR46268">
    <property type="entry name" value="STRESS RESPONSE PROTEIN NHAX"/>
    <property type="match status" value="1"/>
</dbReference>
<dbReference type="OrthoDB" id="9804721at2"/>
<evidence type="ECO:0000256" key="1">
    <source>
        <dbReference type="ARBA" id="ARBA00008791"/>
    </source>
</evidence>
<dbReference type="AlphaFoldDB" id="A0A1G7XTQ5"/>
<organism evidence="3 4">
    <name type="scientific">Sulfitobacter delicatus</name>
    <dbReference type="NCBI Taxonomy" id="218672"/>
    <lineage>
        <taxon>Bacteria</taxon>
        <taxon>Pseudomonadati</taxon>
        <taxon>Pseudomonadota</taxon>
        <taxon>Alphaproteobacteria</taxon>
        <taxon>Rhodobacterales</taxon>
        <taxon>Roseobacteraceae</taxon>
        <taxon>Sulfitobacter</taxon>
    </lineage>
</organism>
<protein>
    <submittedName>
        <fullName evidence="3">Universal stress protein family protein</fullName>
    </submittedName>
</protein>
<dbReference type="CDD" id="cd00293">
    <property type="entry name" value="USP-like"/>
    <property type="match status" value="2"/>
</dbReference>
<sequence length="279" mass="30471">MTIKTILACLTDVQSADSVLNAAALLARRHNAHVTGLHTVESLMVYPGIAMHVPDIVFTEYGKSQIERSETLKATFERHFHAEEFASEWRLLKSQSETAAERIIESAQSADVVIMAAADPDAETHAHARLVETVIRDAGRPVLVVPWDYDADALGQSVVIGWNATREAVRAAHDTLTLLKDGDTAHILRINDHSKDAGTDAISSDLAAAFARRQIQTTLVERCWERPGVAAALNKEALEKGADMIAVGAFGHSRTYDLVIGAATRELLRQSNFPVLFSR</sequence>
<dbReference type="PANTHER" id="PTHR46268:SF6">
    <property type="entry name" value="UNIVERSAL STRESS PROTEIN UP12"/>
    <property type="match status" value="1"/>
</dbReference>
<evidence type="ECO:0000313" key="3">
    <source>
        <dbReference type="EMBL" id="SDG87130.1"/>
    </source>
</evidence>
<reference evidence="4" key="1">
    <citation type="submission" date="2016-10" db="EMBL/GenBank/DDBJ databases">
        <authorList>
            <person name="Varghese N."/>
            <person name="Submissions S."/>
        </authorList>
    </citation>
    <scope>NUCLEOTIDE SEQUENCE [LARGE SCALE GENOMIC DNA]</scope>
    <source>
        <strain evidence="4">DSM 16477</strain>
    </source>
</reference>
<dbReference type="InterPro" id="IPR006016">
    <property type="entry name" value="UspA"/>
</dbReference>
<dbReference type="Gene3D" id="3.40.50.12370">
    <property type="match status" value="1"/>
</dbReference>
<name>A0A1G7XTQ5_9RHOB</name>
<evidence type="ECO:0000313" key="4">
    <source>
        <dbReference type="Proteomes" id="UP000199399"/>
    </source>
</evidence>
<feature type="domain" description="UspA" evidence="2">
    <location>
        <begin position="167"/>
        <end position="277"/>
    </location>
</feature>
<dbReference type="EMBL" id="FNBP01000013">
    <property type="protein sequence ID" value="SDG87130.1"/>
    <property type="molecule type" value="Genomic_DNA"/>
</dbReference>
<dbReference type="STRING" id="218672.SAMN04489759_11345"/>
<accession>A0A1G7XTQ5</accession>
<proteinExistence type="inferred from homology"/>
<keyword evidence="4" id="KW-1185">Reference proteome</keyword>
<evidence type="ECO:0000259" key="2">
    <source>
        <dbReference type="Pfam" id="PF00582"/>
    </source>
</evidence>
<dbReference type="RefSeq" id="WP_093743926.1">
    <property type="nucleotide sequence ID" value="NZ_FNBP01000013.1"/>
</dbReference>
<comment type="similarity">
    <text evidence="1">Belongs to the universal stress protein A family.</text>
</comment>
<gene>
    <name evidence="3" type="ORF">SAMN04489759_11345</name>
</gene>